<feature type="transmembrane region" description="Helical" evidence="7">
    <location>
        <begin position="311"/>
        <end position="335"/>
    </location>
</feature>
<proteinExistence type="inferred from homology"/>
<feature type="transmembrane region" description="Helical" evidence="7">
    <location>
        <begin position="164"/>
        <end position="184"/>
    </location>
</feature>
<evidence type="ECO:0000256" key="3">
    <source>
        <dbReference type="ARBA" id="ARBA00022448"/>
    </source>
</evidence>
<feature type="transmembrane region" description="Helical" evidence="7">
    <location>
        <begin position="402"/>
        <end position="429"/>
    </location>
</feature>
<dbReference type="GO" id="GO:0005351">
    <property type="term" value="F:carbohydrate:proton symporter activity"/>
    <property type="evidence" value="ECO:0007669"/>
    <property type="project" value="TreeGrafter"/>
</dbReference>
<dbReference type="OrthoDB" id="6612291at2759"/>
<dbReference type="PANTHER" id="PTHR48022">
    <property type="entry name" value="PLASTIDIC GLUCOSE TRANSPORTER 4"/>
    <property type="match status" value="1"/>
</dbReference>
<feature type="transmembrane region" description="Helical" evidence="7">
    <location>
        <begin position="475"/>
        <end position="494"/>
    </location>
</feature>
<feature type="transmembrane region" description="Helical" evidence="7">
    <location>
        <begin position="134"/>
        <end position="152"/>
    </location>
</feature>
<dbReference type="InterPro" id="IPR005829">
    <property type="entry name" value="Sugar_transporter_CS"/>
</dbReference>
<dbReference type="EMBL" id="LT635758">
    <property type="protein sequence ID" value="SGZ52910.1"/>
    <property type="molecule type" value="Genomic_DNA"/>
</dbReference>
<accession>A0A1L0DKH7</accession>
<feature type="transmembrane region" description="Helical" evidence="7">
    <location>
        <begin position="222"/>
        <end position="245"/>
    </location>
</feature>
<evidence type="ECO:0000256" key="7">
    <source>
        <dbReference type="SAM" id="Phobius"/>
    </source>
</evidence>
<dbReference type="Proteomes" id="UP000182334">
    <property type="component" value="Chromosome III"/>
</dbReference>
<reference evidence="9 10" key="1">
    <citation type="submission" date="2016-10" db="EMBL/GenBank/DDBJ databases">
        <authorList>
            <person name="de Groot N.N."/>
        </authorList>
    </citation>
    <scope>NUCLEOTIDE SEQUENCE [LARGE SCALE GENOMIC DNA]</scope>
    <source>
        <strain evidence="9 10">CBS 141442</strain>
    </source>
</reference>
<dbReference type="PROSITE" id="PS50850">
    <property type="entry name" value="MFS"/>
    <property type="match status" value="1"/>
</dbReference>
<dbReference type="GO" id="GO:0016020">
    <property type="term" value="C:membrane"/>
    <property type="evidence" value="ECO:0007669"/>
    <property type="project" value="UniProtKB-SubCell"/>
</dbReference>
<feature type="transmembrane region" description="Helical" evidence="7">
    <location>
        <begin position="347"/>
        <end position="368"/>
    </location>
</feature>
<sequence length="547" mass="61937">MMDYLPGNTDTMSRLSELEKALSEEDQYDLHKITSAQQNLEHHYTRWEAIKAYPRAALYIGIMVWAMITVGYENQASGIVLSVPTFRKDFGHEFEGQYVLAGNWQSAISGGPYAAFVFGCIVASYITEYTGRKNLMWAASTLTIALIGVEFAATSIEVFFTGKFLNAICLGMIQTVGTAYMAELTPLALRGFATTCVNLAFCIGPFICTLITYRLSTREDRWAYRAIFCTQWFFAVLTMFLMYYLPESPYHHVIRNQDEKALKSLRMIYTSPGVAESQLQIIRANIEEANELASAGSYKELFTKSNYKRTLIAIFPFIMQPMCGLAYVASYQTYYYQLLGFSTLKSFQISCGAQTLSVSGTIVSLFIVDRLGRRFVALYAMISLSILNVLTAALGLKKEYSFLQASAAFMTMYNFFYNSGIGPIAYVINSEIPTSKLRTKSIAVGLAFSNALLCMWSFVLPYMFNPDQANMGSNINFIFAGCSFTAVFIFYFFLPETAGRSFEEVDEMYKERVPPRQWRKYVTREKIESEEVVHEQMKIETTHVENS</sequence>
<evidence type="ECO:0000259" key="8">
    <source>
        <dbReference type="PROSITE" id="PS50850"/>
    </source>
</evidence>
<comment type="subcellular location">
    <subcellularLocation>
        <location evidence="1">Membrane</location>
        <topology evidence="1">Multi-pass membrane protein</topology>
    </subcellularLocation>
</comment>
<dbReference type="FunFam" id="1.20.1250.20:FF:000078">
    <property type="entry name" value="MFS maltose transporter, putative"/>
    <property type="match status" value="1"/>
</dbReference>
<evidence type="ECO:0000256" key="4">
    <source>
        <dbReference type="ARBA" id="ARBA00022692"/>
    </source>
</evidence>
<comment type="similarity">
    <text evidence="2">Belongs to the major facilitator superfamily. Sugar transporter (TC 2.A.1.1) family.</text>
</comment>
<feature type="transmembrane region" description="Helical" evidence="7">
    <location>
        <begin position="56"/>
        <end position="72"/>
    </location>
</feature>
<dbReference type="Gene3D" id="1.20.1250.20">
    <property type="entry name" value="MFS general substrate transporter like domains"/>
    <property type="match status" value="1"/>
</dbReference>
<dbReference type="Pfam" id="PF00083">
    <property type="entry name" value="Sugar_tr"/>
    <property type="match status" value="1"/>
</dbReference>
<keyword evidence="3" id="KW-0813">Transport</keyword>
<keyword evidence="4 7" id="KW-0812">Transmembrane</keyword>
<feature type="transmembrane region" description="Helical" evidence="7">
    <location>
        <begin position="196"/>
        <end position="216"/>
    </location>
</feature>
<evidence type="ECO:0000256" key="5">
    <source>
        <dbReference type="ARBA" id="ARBA00022989"/>
    </source>
</evidence>
<keyword evidence="10" id="KW-1185">Reference proteome</keyword>
<dbReference type="SUPFAM" id="SSF103473">
    <property type="entry name" value="MFS general substrate transporter"/>
    <property type="match status" value="1"/>
</dbReference>
<keyword evidence="6 7" id="KW-0472">Membrane</keyword>
<dbReference type="InterPro" id="IPR050360">
    <property type="entry name" value="MFS_Sugar_Transporters"/>
</dbReference>
<name>A0A1L0DKH7_9ASCO</name>
<feature type="transmembrane region" description="Helical" evidence="7">
    <location>
        <begin position="107"/>
        <end position="127"/>
    </location>
</feature>
<dbReference type="InterPro" id="IPR020846">
    <property type="entry name" value="MFS_dom"/>
</dbReference>
<feature type="domain" description="Major facilitator superfamily (MFS) profile" evidence="8">
    <location>
        <begin position="59"/>
        <end position="498"/>
    </location>
</feature>
<dbReference type="PROSITE" id="PS00216">
    <property type="entry name" value="SUGAR_TRANSPORT_1"/>
    <property type="match status" value="1"/>
</dbReference>
<keyword evidence="5 7" id="KW-1133">Transmembrane helix</keyword>
<evidence type="ECO:0000313" key="10">
    <source>
        <dbReference type="Proteomes" id="UP000182334"/>
    </source>
</evidence>
<evidence type="ECO:0000256" key="6">
    <source>
        <dbReference type="ARBA" id="ARBA00023136"/>
    </source>
</evidence>
<evidence type="ECO:0000256" key="1">
    <source>
        <dbReference type="ARBA" id="ARBA00004141"/>
    </source>
</evidence>
<feature type="transmembrane region" description="Helical" evidence="7">
    <location>
        <begin position="375"/>
        <end position="396"/>
    </location>
</feature>
<evidence type="ECO:0000313" key="9">
    <source>
        <dbReference type="EMBL" id="SGZ52910.1"/>
    </source>
</evidence>
<dbReference type="AlphaFoldDB" id="A0A1L0DKH7"/>
<dbReference type="InterPro" id="IPR036259">
    <property type="entry name" value="MFS_trans_sf"/>
</dbReference>
<feature type="transmembrane region" description="Helical" evidence="7">
    <location>
        <begin position="441"/>
        <end position="463"/>
    </location>
</feature>
<protein>
    <submittedName>
        <fullName evidence="9">CIC11C00000000923</fullName>
    </submittedName>
</protein>
<gene>
    <name evidence="9" type="ORF">SAMEA4029010_CIC11G00000000923</name>
</gene>
<dbReference type="InterPro" id="IPR005828">
    <property type="entry name" value="MFS_sugar_transport-like"/>
</dbReference>
<dbReference type="PANTHER" id="PTHR48022:SF22">
    <property type="entry name" value="MAJOR FACILITATOR SUPERFAMILY (MFS) PROFILE DOMAIN-CONTAINING PROTEIN"/>
    <property type="match status" value="1"/>
</dbReference>
<organism evidence="9 10">
    <name type="scientific">Sungouiella intermedia</name>
    <dbReference type="NCBI Taxonomy" id="45354"/>
    <lineage>
        <taxon>Eukaryota</taxon>
        <taxon>Fungi</taxon>
        <taxon>Dikarya</taxon>
        <taxon>Ascomycota</taxon>
        <taxon>Saccharomycotina</taxon>
        <taxon>Pichiomycetes</taxon>
        <taxon>Metschnikowiaceae</taxon>
        <taxon>Sungouiella</taxon>
    </lineage>
</organism>
<evidence type="ECO:0000256" key="2">
    <source>
        <dbReference type="ARBA" id="ARBA00010992"/>
    </source>
</evidence>